<proteinExistence type="predicted"/>
<name>A0A7W6CA25_9HYPH</name>
<reference evidence="2 3" key="1">
    <citation type="submission" date="2020-08" db="EMBL/GenBank/DDBJ databases">
        <title>Genomic Encyclopedia of Type Strains, Phase IV (KMG-IV): sequencing the most valuable type-strain genomes for metagenomic binning, comparative biology and taxonomic classification.</title>
        <authorList>
            <person name="Goeker M."/>
        </authorList>
    </citation>
    <scope>NUCLEOTIDE SEQUENCE [LARGE SCALE GENOMIC DNA]</scope>
    <source>
        <strain evidence="2 3">DSM 26438</strain>
    </source>
</reference>
<organism evidence="2 3">
    <name type="scientific">Rhizobium skierniewicense</name>
    <dbReference type="NCBI Taxonomy" id="984260"/>
    <lineage>
        <taxon>Bacteria</taxon>
        <taxon>Pseudomonadati</taxon>
        <taxon>Pseudomonadota</taxon>
        <taxon>Alphaproteobacteria</taxon>
        <taxon>Hyphomicrobiales</taxon>
        <taxon>Rhizobiaceae</taxon>
        <taxon>Rhizobium/Agrobacterium group</taxon>
        <taxon>Rhizobium</taxon>
    </lineage>
</organism>
<keyword evidence="1" id="KW-1133">Transmembrane helix</keyword>
<dbReference type="AlphaFoldDB" id="A0A7W6CA25"/>
<evidence type="ECO:0000256" key="1">
    <source>
        <dbReference type="SAM" id="Phobius"/>
    </source>
</evidence>
<protein>
    <recommendedName>
        <fullName evidence="4">DUF2489 domain-containing protein</fullName>
    </recommendedName>
</protein>
<comment type="caution">
    <text evidence="2">The sequence shown here is derived from an EMBL/GenBank/DDBJ whole genome shotgun (WGS) entry which is preliminary data.</text>
</comment>
<accession>A0A7W6CA25</accession>
<feature type="transmembrane region" description="Helical" evidence="1">
    <location>
        <begin position="14"/>
        <end position="33"/>
    </location>
</feature>
<keyword evidence="1" id="KW-0812">Transmembrane</keyword>
<gene>
    <name evidence="2" type="ORF">GGQ73_004430</name>
</gene>
<evidence type="ECO:0000313" key="2">
    <source>
        <dbReference type="EMBL" id="MBB3948443.1"/>
    </source>
</evidence>
<dbReference type="Proteomes" id="UP000565286">
    <property type="component" value="Unassembled WGS sequence"/>
</dbReference>
<keyword evidence="1" id="KW-0472">Membrane</keyword>
<keyword evidence="3" id="KW-1185">Reference proteome</keyword>
<dbReference type="RefSeq" id="WP_183897771.1">
    <property type="nucleotide sequence ID" value="NZ_JACIDV010000018.1"/>
</dbReference>
<sequence>MITWWVVVFDFAKIVVQAGLALLVAWSAVKWALGRYKKEKHWEKKLAAYSDVLAATGTMNQIINEWIREEALDGSSATDDKGTRYRVLMRKLEETIPVAAFILPPEAAALLAKLQTDLHESSNIDRSWMSTLQQEWSILERTRTQLMKLGKADLGLK</sequence>
<dbReference type="EMBL" id="JACIDV010000018">
    <property type="protein sequence ID" value="MBB3948443.1"/>
    <property type="molecule type" value="Genomic_DNA"/>
</dbReference>
<evidence type="ECO:0000313" key="3">
    <source>
        <dbReference type="Proteomes" id="UP000565286"/>
    </source>
</evidence>
<evidence type="ECO:0008006" key="4">
    <source>
        <dbReference type="Google" id="ProtNLM"/>
    </source>
</evidence>